<dbReference type="RefSeq" id="WP_127823383.1">
    <property type="nucleotide sequence ID" value="NZ_RQSM01000003.1"/>
</dbReference>
<keyword evidence="2" id="KW-0472">Membrane</keyword>
<dbReference type="InterPro" id="IPR036942">
    <property type="entry name" value="Beta-barrel_TonB_sf"/>
</dbReference>
<accession>A0A437UBG9</accession>
<keyword evidence="7" id="KW-1185">Reference proteome</keyword>
<evidence type="ECO:0000259" key="5">
    <source>
        <dbReference type="Pfam" id="PF14905"/>
    </source>
</evidence>
<dbReference type="Pfam" id="PF13715">
    <property type="entry name" value="CarbopepD_reg_2"/>
    <property type="match status" value="1"/>
</dbReference>
<dbReference type="OrthoDB" id="8764943at2"/>
<gene>
    <name evidence="6" type="ORF">EH230_08600</name>
</gene>
<name>A0A437UBG9_9FLAO</name>
<dbReference type="InterPro" id="IPR041700">
    <property type="entry name" value="OMP_b-brl_3"/>
</dbReference>
<evidence type="ECO:0000313" key="7">
    <source>
        <dbReference type="Proteomes" id="UP000288951"/>
    </source>
</evidence>
<dbReference type="InterPro" id="IPR008969">
    <property type="entry name" value="CarboxyPept-like_regulatory"/>
</dbReference>
<keyword evidence="6" id="KW-0675">Receptor</keyword>
<keyword evidence="3" id="KW-0998">Cell outer membrane</keyword>
<feature type="signal peptide" evidence="4">
    <location>
        <begin position="1"/>
        <end position="21"/>
    </location>
</feature>
<dbReference type="Pfam" id="PF14905">
    <property type="entry name" value="OMP_b-brl_3"/>
    <property type="match status" value="1"/>
</dbReference>
<evidence type="ECO:0000256" key="3">
    <source>
        <dbReference type="ARBA" id="ARBA00023237"/>
    </source>
</evidence>
<evidence type="ECO:0000256" key="1">
    <source>
        <dbReference type="ARBA" id="ARBA00004442"/>
    </source>
</evidence>
<dbReference type="GO" id="GO:0009279">
    <property type="term" value="C:cell outer membrane"/>
    <property type="evidence" value="ECO:0007669"/>
    <property type="project" value="UniProtKB-SubCell"/>
</dbReference>
<dbReference type="PANTHER" id="PTHR40980:SF4">
    <property type="entry name" value="TONB-DEPENDENT RECEPTOR-LIKE BETA-BARREL DOMAIN-CONTAINING PROTEIN"/>
    <property type="match status" value="1"/>
</dbReference>
<protein>
    <submittedName>
        <fullName evidence="6">TonB-dependent receptor</fullName>
    </submittedName>
</protein>
<organism evidence="6 7">
    <name type="scientific">Flavobacterium columnare</name>
    <dbReference type="NCBI Taxonomy" id="996"/>
    <lineage>
        <taxon>Bacteria</taxon>
        <taxon>Pseudomonadati</taxon>
        <taxon>Bacteroidota</taxon>
        <taxon>Flavobacteriia</taxon>
        <taxon>Flavobacteriales</taxon>
        <taxon>Flavobacteriaceae</taxon>
        <taxon>Flavobacterium</taxon>
    </lineage>
</organism>
<dbReference type="Gene3D" id="2.40.170.20">
    <property type="entry name" value="TonB-dependent receptor, beta-barrel domain"/>
    <property type="match status" value="1"/>
</dbReference>
<feature type="chain" id="PRO_5019056863" evidence="4">
    <location>
        <begin position="22"/>
        <end position="791"/>
    </location>
</feature>
<comment type="subcellular location">
    <subcellularLocation>
        <location evidence="1">Cell outer membrane</location>
    </subcellularLocation>
</comment>
<dbReference type="SUPFAM" id="SSF56935">
    <property type="entry name" value="Porins"/>
    <property type="match status" value="1"/>
</dbReference>
<dbReference type="PANTHER" id="PTHR40980">
    <property type="entry name" value="PLUG DOMAIN-CONTAINING PROTEIN"/>
    <property type="match status" value="1"/>
</dbReference>
<proteinExistence type="predicted"/>
<keyword evidence="4" id="KW-0732">Signal</keyword>
<dbReference type="Gene3D" id="2.60.40.1120">
    <property type="entry name" value="Carboxypeptidase-like, regulatory domain"/>
    <property type="match status" value="1"/>
</dbReference>
<comment type="caution">
    <text evidence="6">The sequence shown here is derived from an EMBL/GenBank/DDBJ whole genome shotgun (WGS) entry which is preliminary data.</text>
</comment>
<dbReference type="AlphaFoldDB" id="A0A437UBG9"/>
<evidence type="ECO:0000313" key="6">
    <source>
        <dbReference type="EMBL" id="RVU90949.1"/>
    </source>
</evidence>
<dbReference type="SUPFAM" id="SSF49464">
    <property type="entry name" value="Carboxypeptidase regulatory domain-like"/>
    <property type="match status" value="1"/>
</dbReference>
<sequence>MKKLKINLLFVFALVPLLIQAQFTVTGKVVGQNNLPIPTAEVSLLTNTNVIVTSQLTDEQGSFKLTANQGNYILQVKQLGTTLIEKNITVTQNLNLGKLQPDDAKKLEEVTIVAKKKLIERKVDRLVFNVESSISATGGDALDALKVTPGIRVQNDVISMIGKSGMAVMVDDKIIPLSGDDLTNYLKSITADNIKSIEVITTPPAKYSAEGNSGLINIKLKKVKKDNWNASLGSTYLQRTYPAGFLQGSYNINKNKITFKSSFNTGKYIYRITEKHTTYFTTESWDEQSPRDIKGAFFNPKVGLDYEVTKKSTVGFQFSTSLVNQFFDETSTIKRTNQGALLSSVNSGSNQTLAPRTYVGNLNYTVKLDTIGKKLTVDLDYLGYNNTDKQNVESNEYDANNILISGANFKLNNTNGRKIESVSLKSDVELPLKWASFETGFRVSNSSTNNDLLTYNSQVIGGTQQNIFNYNETTEAIYFSGTKEFSSKWKTQIGLRGEFTQTIGKSISLNETNKNNYGKLFPTVYLSYSPNNNHTFSIKYSKRINRAGFFQLNPFKLYSNAYVYAEGNPMLLPYVTHNTEFNYGYKNIEVSVYYSYKDNVSDQVSIVNPTNYNTHYFWQNVLTTEQWGGNINYTFDKLKWWSMNTSFEYSYNNSHSDNPVLLRNVKGNQASFSINNDFNVKKDKTILFNLNYWYDFAGVDGLDRSTSMQSLSAALKFLLLSKKLTLTLAGNDILRTQKRISSSYSNGILIQHNNYYDNQSLRFSINYQFGNDKLKTKERKFGNEEDSKRIN</sequence>
<evidence type="ECO:0000256" key="2">
    <source>
        <dbReference type="ARBA" id="ARBA00023136"/>
    </source>
</evidence>
<feature type="domain" description="Outer membrane protein beta-barrel" evidence="5">
    <location>
        <begin position="367"/>
        <end position="767"/>
    </location>
</feature>
<reference evidence="6" key="1">
    <citation type="submission" date="2018-12" db="EMBL/GenBank/DDBJ databases">
        <title>Draft genome sequence of Flaovobacterium columnare ARS1 isolated from channel catfish in Alabama.</title>
        <authorList>
            <person name="Cai W."/>
            <person name="Arias C."/>
        </authorList>
    </citation>
    <scope>NUCLEOTIDE SEQUENCE [LARGE SCALE GENOMIC DNA]</scope>
    <source>
        <strain evidence="6">ARS1</strain>
    </source>
</reference>
<dbReference type="EMBL" id="RQSM01000003">
    <property type="protein sequence ID" value="RVU90949.1"/>
    <property type="molecule type" value="Genomic_DNA"/>
</dbReference>
<evidence type="ECO:0000256" key="4">
    <source>
        <dbReference type="SAM" id="SignalP"/>
    </source>
</evidence>
<dbReference type="Proteomes" id="UP000288951">
    <property type="component" value="Unassembled WGS sequence"/>
</dbReference>